<evidence type="ECO:0000313" key="1">
    <source>
        <dbReference type="EMBL" id="SIT96588.1"/>
    </source>
</evidence>
<reference evidence="2" key="1">
    <citation type="submission" date="2016-10" db="EMBL/GenBank/DDBJ databases">
        <authorList>
            <person name="Varghese N."/>
            <person name="Submissions S."/>
        </authorList>
    </citation>
    <scope>NUCLEOTIDE SEQUENCE [LARGE SCALE GENOMIC DNA]</scope>
    <source>
        <strain evidence="2">DSM 19482</strain>
    </source>
</reference>
<protein>
    <submittedName>
        <fullName evidence="1">Uncharacterized protein</fullName>
    </submittedName>
</protein>
<evidence type="ECO:0000313" key="2">
    <source>
        <dbReference type="Proteomes" id="UP000187261"/>
    </source>
</evidence>
<dbReference type="STRING" id="1121284.SAMN05660493_01277"/>
<accession>A0A1U7PXU3</accession>
<gene>
    <name evidence="1" type="ORF">SAMN05660493_01277</name>
</gene>
<keyword evidence="2" id="KW-1185">Reference proteome</keyword>
<dbReference type="AlphaFoldDB" id="A0A1U7PXU3"/>
<dbReference type="RefSeq" id="WP_076782806.1">
    <property type="nucleotide sequence ID" value="NZ_FTPU01000011.1"/>
</dbReference>
<dbReference type="EMBL" id="FTPU01000011">
    <property type="protein sequence ID" value="SIT96588.1"/>
    <property type="molecule type" value="Genomic_DNA"/>
</dbReference>
<name>A0A1U7PXU3_9FLAO</name>
<proteinExistence type="predicted"/>
<dbReference type="Proteomes" id="UP000187261">
    <property type="component" value="Unassembled WGS sequence"/>
</dbReference>
<organism evidence="1 2">
    <name type="scientific">Epilithonimonas bovis DSM 19482</name>
    <dbReference type="NCBI Taxonomy" id="1121284"/>
    <lineage>
        <taxon>Bacteria</taxon>
        <taxon>Pseudomonadati</taxon>
        <taxon>Bacteroidota</taxon>
        <taxon>Flavobacteriia</taxon>
        <taxon>Flavobacteriales</taxon>
        <taxon>Weeksellaceae</taxon>
        <taxon>Chryseobacterium group</taxon>
        <taxon>Epilithonimonas</taxon>
    </lineage>
</organism>
<sequence length="92" mass="11262">MMHYQQKLDKIFSKGNLWKHRTLRTLFDPNSSQYNQTTMEKKIEILKIIRENKIDLVELLNEYKEFYFEENKIYVVDTADEGFEILLRNEKI</sequence>
<dbReference type="OrthoDB" id="1448447at2"/>